<evidence type="ECO:0000256" key="2">
    <source>
        <dbReference type="ARBA" id="ARBA00022664"/>
    </source>
</evidence>
<evidence type="ECO:0000256" key="1">
    <source>
        <dbReference type="ARBA" id="ARBA00004123"/>
    </source>
</evidence>
<evidence type="ECO:0000256" key="4">
    <source>
        <dbReference type="ARBA" id="ARBA00023242"/>
    </source>
</evidence>
<dbReference type="GO" id="GO:0008380">
    <property type="term" value="P:RNA splicing"/>
    <property type="evidence" value="ECO:0007669"/>
    <property type="project" value="UniProtKB-KW"/>
</dbReference>
<feature type="domain" description="G-patch" evidence="6">
    <location>
        <begin position="530"/>
        <end position="577"/>
    </location>
</feature>
<feature type="compositionally biased region" description="Polar residues" evidence="5">
    <location>
        <begin position="339"/>
        <end position="348"/>
    </location>
</feature>
<evidence type="ECO:0000256" key="5">
    <source>
        <dbReference type="SAM" id="MobiDB-lite"/>
    </source>
</evidence>
<keyword evidence="4" id="KW-0539">Nucleus</keyword>
<comment type="subcellular location">
    <subcellularLocation>
        <location evidence="1">Nucleus</location>
    </subcellularLocation>
</comment>
<feature type="region of interest" description="Disordered" evidence="5">
    <location>
        <begin position="116"/>
        <end position="367"/>
    </location>
</feature>
<reference evidence="7" key="1">
    <citation type="submission" date="2021-02" db="EMBL/GenBank/DDBJ databases">
        <authorList>
            <person name="Nowell W R."/>
        </authorList>
    </citation>
    <scope>NUCLEOTIDE SEQUENCE</scope>
</reference>
<evidence type="ECO:0000313" key="7">
    <source>
        <dbReference type="EMBL" id="CAF1252406.1"/>
    </source>
</evidence>
<feature type="compositionally biased region" description="Low complexity" evidence="5">
    <location>
        <begin position="313"/>
        <end position="325"/>
    </location>
</feature>
<accession>A0A815A813</accession>
<dbReference type="PANTHER" id="PTHR23340:SF0">
    <property type="entry name" value="SURP AND G-PATCH DOMAIN-CONTAINING PROTEIN 1 ISOFORM X1"/>
    <property type="match status" value="1"/>
</dbReference>
<feature type="compositionally biased region" description="Low complexity" evidence="5">
    <location>
        <begin position="224"/>
        <end position="239"/>
    </location>
</feature>
<dbReference type="Pfam" id="PF01585">
    <property type="entry name" value="G-patch"/>
    <property type="match status" value="1"/>
</dbReference>
<dbReference type="InterPro" id="IPR040169">
    <property type="entry name" value="SUGP1/2"/>
</dbReference>
<organism evidence="7 8">
    <name type="scientific">Rotaria magnacalcarata</name>
    <dbReference type="NCBI Taxonomy" id="392030"/>
    <lineage>
        <taxon>Eukaryota</taxon>
        <taxon>Metazoa</taxon>
        <taxon>Spiralia</taxon>
        <taxon>Gnathifera</taxon>
        <taxon>Rotifera</taxon>
        <taxon>Eurotatoria</taxon>
        <taxon>Bdelloidea</taxon>
        <taxon>Philodinida</taxon>
        <taxon>Philodinidae</taxon>
        <taxon>Rotaria</taxon>
    </lineage>
</organism>
<feature type="compositionally biased region" description="Basic and acidic residues" evidence="5">
    <location>
        <begin position="295"/>
        <end position="306"/>
    </location>
</feature>
<evidence type="ECO:0000256" key="3">
    <source>
        <dbReference type="ARBA" id="ARBA00023187"/>
    </source>
</evidence>
<dbReference type="GO" id="GO:0003723">
    <property type="term" value="F:RNA binding"/>
    <property type="evidence" value="ECO:0007669"/>
    <property type="project" value="TreeGrafter"/>
</dbReference>
<dbReference type="Proteomes" id="UP000663855">
    <property type="component" value="Unassembled WGS sequence"/>
</dbReference>
<gene>
    <name evidence="7" type="ORF">CJN711_LOCUS14554</name>
</gene>
<dbReference type="GO" id="GO:0006397">
    <property type="term" value="P:mRNA processing"/>
    <property type="evidence" value="ECO:0007669"/>
    <property type="project" value="UniProtKB-KW"/>
</dbReference>
<feature type="region of interest" description="Disordered" evidence="5">
    <location>
        <begin position="58"/>
        <end position="100"/>
    </location>
</feature>
<dbReference type="InterPro" id="IPR000467">
    <property type="entry name" value="G_patch_dom"/>
</dbReference>
<feature type="compositionally biased region" description="Low complexity" evidence="5">
    <location>
        <begin position="283"/>
        <end position="294"/>
    </location>
</feature>
<feature type="compositionally biased region" description="Pro residues" evidence="5">
    <location>
        <begin position="148"/>
        <end position="171"/>
    </location>
</feature>
<feature type="compositionally biased region" description="Low complexity" evidence="5">
    <location>
        <begin position="172"/>
        <end position="190"/>
    </location>
</feature>
<keyword evidence="2" id="KW-0507">mRNA processing</keyword>
<evidence type="ECO:0000313" key="8">
    <source>
        <dbReference type="Proteomes" id="UP000663855"/>
    </source>
</evidence>
<comment type="caution">
    <text evidence="7">The sequence shown here is derived from an EMBL/GenBank/DDBJ whole genome shotgun (WGS) entry which is preliminary data.</text>
</comment>
<protein>
    <recommendedName>
        <fullName evidence="6">G-patch domain-containing protein</fullName>
    </recommendedName>
</protein>
<sequence>MSRTQQKLQAMSAQELLIQEKKRIIEEKLRLDNTKKSNPNDSVPQNNINNIVEHQTMGNNAFRNDGPFLEQFRKPQGQPSTLIPSDAKNLNSNTQQSMSRGPQYLATNSYSQFGPSWFPSSSQPPSMFDQHNGSPSFPVHPLSFNPSALPPPPPPPLPPSFNVPSAFPPSSLPTTTFPPSSLPTTSNPSNYAPSTTSFALPSPELLSKMLQTPPPPLPVPAPINNPSTTTTANNNINNADLYDPLKAEDEDEEDNEQKKTPAQKPASRTFNIKKEYTIKIEPNSSTNTNNNLSSIEHEQQKHDNGGNRRRQVATTSTELSSSSALWWDNNEDSDEEKTNSVNKSMTDTQKVEENNRKRKSRWGNHSVKHEPNEYKFVEQIHEATEKAKRFVTQLNEQMKLYPEGYDGTKMNAEQRGQFVEQKELQSIYQTMMVKRRELENLARQQQHKREYDSDEETDSKAGTWEHRLRATEMDITREWAVKLTDMAHGKHHIGDFIPAHELEKFMKTYSALKDGETPDVSDYRDFKIQAENIGYRLLEKFGWKEGHGLGKNLQGIVTPVNKGTTPVHHAGLGQDRPSELDRNDDEFQMYRKRMMLAYRFRPNPLNNPRRDYY</sequence>
<dbReference type="AlphaFoldDB" id="A0A815A813"/>
<dbReference type="GO" id="GO:0005654">
    <property type="term" value="C:nucleoplasm"/>
    <property type="evidence" value="ECO:0007669"/>
    <property type="project" value="TreeGrafter"/>
</dbReference>
<feature type="compositionally biased region" description="Polar residues" evidence="5">
    <location>
        <begin position="77"/>
        <end position="100"/>
    </location>
</feature>
<dbReference type="SMART" id="SM00443">
    <property type="entry name" value="G_patch"/>
    <property type="match status" value="1"/>
</dbReference>
<name>A0A815A813_9BILA</name>
<evidence type="ECO:0000259" key="6">
    <source>
        <dbReference type="PROSITE" id="PS50174"/>
    </source>
</evidence>
<dbReference type="PROSITE" id="PS50174">
    <property type="entry name" value="G_PATCH"/>
    <property type="match status" value="1"/>
</dbReference>
<keyword evidence="3" id="KW-0508">mRNA splicing</keyword>
<feature type="compositionally biased region" description="Pro residues" evidence="5">
    <location>
        <begin position="212"/>
        <end position="223"/>
    </location>
</feature>
<dbReference type="PANTHER" id="PTHR23340">
    <property type="entry name" value="ARGININE/SERINE RICH SPLICING FACTOR SF4/14"/>
    <property type="match status" value="1"/>
</dbReference>
<feature type="compositionally biased region" description="Low complexity" evidence="5">
    <location>
        <begin position="116"/>
        <end position="126"/>
    </location>
</feature>
<proteinExistence type="predicted"/>
<dbReference type="EMBL" id="CAJNOV010006614">
    <property type="protein sequence ID" value="CAF1252406.1"/>
    <property type="molecule type" value="Genomic_DNA"/>
</dbReference>